<accession>A0ABR2L5N0</accession>
<organism evidence="1 2">
    <name type="scientific">Tritrichomonas musculus</name>
    <dbReference type="NCBI Taxonomy" id="1915356"/>
    <lineage>
        <taxon>Eukaryota</taxon>
        <taxon>Metamonada</taxon>
        <taxon>Parabasalia</taxon>
        <taxon>Tritrichomonadida</taxon>
        <taxon>Tritrichomonadidae</taxon>
        <taxon>Tritrichomonas</taxon>
    </lineage>
</organism>
<dbReference type="Proteomes" id="UP001470230">
    <property type="component" value="Unassembled WGS sequence"/>
</dbReference>
<keyword evidence="2" id="KW-1185">Reference proteome</keyword>
<comment type="caution">
    <text evidence="1">The sequence shown here is derived from an EMBL/GenBank/DDBJ whole genome shotgun (WGS) entry which is preliminary data.</text>
</comment>
<dbReference type="Gene3D" id="1.10.10.60">
    <property type="entry name" value="Homeodomain-like"/>
    <property type="match status" value="1"/>
</dbReference>
<evidence type="ECO:0008006" key="3">
    <source>
        <dbReference type="Google" id="ProtNLM"/>
    </source>
</evidence>
<evidence type="ECO:0000313" key="2">
    <source>
        <dbReference type="Proteomes" id="UP001470230"/>
    </source>
</evidence>
<sequence length="127" mass="14899">MDGDEFYEWYCLCSDEEGIEFNAISQDSNNMKEKQEEDDKKELSHVISANDNECNCSINPSNNKSGDQSVSAFAQFFLQDWLIKHREYPYMKVEYKKKYSKILNISTAQITAYLNEKRKKVLSQIEN</sequence>
<proteinExistence type="predicted"/>
<gene>
    <name evidence="1" type="ORF">M9Y10_000951</name>
</gene>
<evidence type="ECO:0000313" key="1">
    <source>
        <dbReference type="EMBL" id="KAK8898659.1"/>
    </source>
</evidence>
<reference evidence="1 2" key="1">
    <citation type="submission" date="2024-04" db="EMBL/GenBank/DDBJ databases">
        <title>Tritrichomonas musculus Genome.</title>
        <authorList>
            <person name="Alves-Ferreira E."/>
            <person name="Grigg M."/>
            <person name="Lorenzi H."/>
            <person name="Galac M."/>
        </authorList>
    </citation>
    <scope>NUCLEOTIDE SEQUENCE [LARGE SCALE GENOMIC DNA]</scope>
    <source>
        <strain evidence="1 2">EAF2021</strain>
    </source>
</reference>
<name>A0ABR2L5N0_9EUKA</name>
<protein>
    <recommendedName>
        <fullName evidence="3">Homeobox domain-containing protein</fullName>
    </recommendedName>
</protein>
<dbReference type="EMBL" id="JAPFFF010000001">
    <property type="protein sequence ID" value="KAK8898659.1"/>
    <property type="molecule type" value="Genomic_DNA"/>
</dbReference>